<evidence type="ECO:0000313" key="2">
    <source>
        <dbReference type="Proteomes" id="UP000789508"/>
    </source>
</evidence>
<proteinExistence type="predicted"/>
<name>A0A9N9EM89_9GLOM</name>
<organism evidence="1 2">
    <name type="scientific">Ambispora leptoticha</name>
    <dbReference type="NCBI Taxonomy" id="144679"/>
    <lineage>
        <taxon>Eukaryota</taxon>
        <taxon>Fungi</taxon>
        <taxon>Fungi incertae sedis</taxon>
        <taxon>Mucoromycota</taxon>
        <taxon>Glomeromycotina</taxon>
        <taxon>Glomeromycetes</taxon>
        <taxon>Archaeosporales</taxon>
        <taxon>Ambisporaceae</taxon>
        <taxon>Ambispora</taxon>
    </lineage>
</organism>
<keyword evidence="2" id="KW-1185">Reference proteome</keyword>
<accession>A0A9N9EM89</accession>
<reference evidence="1" key="1">
    <citation type="submission" date="2021-06" db="EMBL/GenBank/DDBJ databases">
        <authorList>
            <person name="Kallberg Y."/>
            <person name="Tangrot J."/>
            <person name="Rosling A."/>
        </authorList>
    </citation>
    <scope>NUCLEOTIDE SEQUENCE</scope>
    <source>
        <strain evidence="1">FL130A</strain>
    </source>
</reference>
<gene>
    <name evidence="1" type="ORF">ALEPTO_LOCUS10834</name>
</gene>
<evidence type="ECO:0000313" key="1">
    <source>
        <dbReference type="EMBL" id="CAG8680196.1"/>
    </source>
</evidence>
<comment type="caution">
    <text evidence="1">The sequence shown here is derived from an EMBL/GenBank/DDBJ whole genome shotgun (WGS) entry which is preliminary data.</text>
</comment>
<feature type="non-terminal residue" evidence="1">
    <location>
        <position position="49"/>
    </location>
</feature>
<protein>
    <submittedName>
        <fullName evidence="1">150_t:CDS:1</fullName>
    </submittedName>
</protein>
<dbReference type="EMBL" id="CAJVPS010014007">
    <property type="protein sequence ID" value="CAG8680196.1"/>
    <property type="molecule type" value="Genomic_DNA"/>
</dbReference>
<dbReference type="Proteomes" id="UP000789508">
    <property type="component" value="Unassembled WGS sequence"/>
</dbReference>
<dbReference type="AlphaFoldDB" id="A0A9N9EM89"/>
<sequence>MNDANYKNNQDIDLIIQVQTATIITEAYSTITDTHRNPKKLTRFRLLHG</sequence>